<dbReference type="Gene3D" id="3.40.50.720">
    <property type="entry name" value="NAD(P)-binding Rossmann-like Domain"/>
    <property type="match status" value="1"/>
</dbReference>
<dbReference type="InterPro" id="IPR036291">
    <property type="entry name" value="NAD(P)-bd_dom_sf"/>
</dbReference>
<keyword evidence="2" id="KW-0560">Oxidoreductase</keyword>
<dbReference type="AlphaFoldDB" id="A0A202B6W1"/>
<dbReference type="PANTHER" id="PTHR42879:SF2">
    <property type="entry name" value="3-OXOACYL-[ACYL-CARRIER-PROTEIN] REDUCTASE FABG"/>
    <property type="match status" value="1"/>
</dbReference>
<protein>
    <submittedName>
        <fullName evidence="4">3-oxoacyl-ACP reductase</fullName>
    </submittedName>
</protein>
<feature type="domain" description="Ketoreductase" evidence="3">
    <location>
        <begin position="8"/>
        <end position="187"/>
    </location>
</feature>
<dbReference type="OMA" id="MTYRASK"/>
<evidence type="ECO:0000259" key="3">
    <source>
        <dbReference type="SMART" id="SM00822"/>
    </source>
</evidence>
<dbReference type="PRINTS" id="PR00081">
    <property type="entry name" value="GDHRDH"/>
</dbReference>
<dbReference type="SMR" id="A0A202B6W1"/>
<dbReference type="InterPro" id="IPR057326">
    <property type="entry name" value="KR_dom"/>
</dbReference>
<dbReference type="GO" id="GO:0032787">
    <property type="term" value="P:monocarboxylic acid metabolic process"/>
    <property type="evidence" value="ECO:0007669"/>
    <property type="project" value="UniProtKB-ARBA"/>
</dbReference>
<evidence type="ECO:0000256" key="2">
    <source>
        <dbReference type="ARBA" id="ARBA00023002"/>
    </source>
</evidence>
<dbReference type="RefSeq" id="WP_011135098.1">
    <property type="nucleotide sequence ID" value="NZ_JAFBBB010000003.1"/>
</dbReference>
<dbReference type="Proteomes" id="UP000196342">
    <property type="component" value="Unassembled WGS sequence"/>
</dbReference>
<reference evidence="4 5" key="1">
    <citation type="submission" date="2017-05" db="EMBL/GenBank/DDBJ databases">
        <title>Chromobacterium violaceum GHPS1 isolated from Hydrocarbon polluted soil in French Guiana display an awesome secondary metabolite arsenal and a battery of drug and heavy-metal-resistance and detoxification of xenobiotics proteins.</title>
        <authorList>
            <person name="Belbahri L."/>
        </authorList>
    </citation>
    <scope>NUCLEOTIDE SEQUENCE [LARGE SCALE GENOMIC DNA]</scope>
    <source>
        <strain evidence="4 5">GHPS1</strain>
    </source>
</reference>
<dbReference type="SMART" id="SM00822">
    <property type="entry name" value="PKS_KR"/>
    <property type="match status" value="1"/>
</dbReference>
<evidence type="ECO:0000256" key="1">
    <source>
        <dbReference type="ARBA" id="ARBA00006484"/>
    </source>
</evidence>
<dbReference type="SUPFAM" id="SSF51735">
    <property type="entry name" value="NAD(P)-binding Rossmann-fold domains"/>
    <property type="match status" value="1"/>
</dbReference>
<dbReference type="FunFam" id="3.40.50.720:FF:000173">
    <property type="entry name" value="3-oxoacyl-[acyl-carrier protein] reductase"/>
    <property type="match status" value="1"/>
</dbReference>
<name>A0A202B6W1_CHRVL</name>
<comment type="caution">
    <text evidence="4">The sequence shown here is derived from an EMBL/GenBank/DDBJ whole genome shotgun (WGS) entry which is preliminary data.</text>
</comment>
<keyword evidence="5" id="KW-1185">Reference proteome</keyword>
<gene>
    <name evidence="4" type="ORF">CBW21_15975</name>
</gene>
<evidence type="ECO:0000313" key="5">
    <source>
        <dbReference type="Proteomes" id="UP000196342"/>
    </source>
</evidence>
<dbReference type="Pfam" id="PF13561">
    <property type="entry name" value="adh_short_C2"/>
    <property type="match status" value="1"/>
</dbReference>
<accession>A0A202B6W1</accession>
<dbReference type="PANTHER" id="PTHR42879">
    <property type="entry name" value="3-OXOACYL-(ACYL-CARRIER-PROTEIN) REDUCTASE"/>
    <property type="match status" value="1"/>
</dbReference>
<proteinExistence type="inferred from homology"/>
<dbReference type="InterPro" id="IPR020904">
    <property type="entry name" value="Sc_DH/Rdtase_CS"/>
</dbReference>
<sequence>MQDEIMQPWVLVTGGSRGIGRGLVLELAKDYRVVFTYKNNAEQARAVEESVLRMGGEAYAVQCDGSDPEAAKRLATQCLERFGAPYAVINNAGVTRDGLMMSMSLESWRDVISTNLDAVFHVTQAFLPAMCGEKRGAVLLMSSVTAIKGNMGQANYAATKAAMAGLARTLALETARFKIRVNAIAPGLIDTDMADDIPEKARQQLEKSIPLRRLGTVGEVAGLAKYLLSDAAAYITGQTIVIDGGLSS</sequence>
<dbReference type="NCBIfam" id="NF009466">
    <property type="entry name" value="PRK12826.1-2"/>
    <property type="match status" value="1"/>
</dbReference>
<dbReference type="EMBL" id="NHOO01000013">
    <property type="protein sequence ID" value="OVE47159.1"/>
    <property type="molecule type" value="Genomic_DNA"/>
</dbReference>
<dbReference type="PROSITE" id="PS00061">
    <property type="entry name" value="ADH_SHORT"/>
    <property type="match status" value="1"/>
</dbReference>
<organism evidence="4 5">
    <name type="scientific">Chromobacterium violaceum</name>
    <dbReference type="NCBI Taxonomy" id="536"/>
    <lineage>
        <taxon>Bacteria</taxon>
        <taxon>Pseudomonadati</taxon>
        <taxon>Pseudomonadota</taxon>
        <taxon>Betaproteobacteria</taxon>
        <taxon>Neisseriales</taxon>
        <taxon>Chromobacteriaceae</taxon>
        <taxon>Chromobacterium</taxon>
    </lineage>
</organism>
<evidence type="ECO:0000313" key="4">
    <source>
        <dbReference type="EMBL" id="OVE47159.1"/>
    </source>
</evidence>
<dbReference type="InterPro" id="IPR050259">
    <property type="entry name" value="SDR"/>
</dbReference>
<dbReference type="GO" id="GO:0016491">
    <property type="term" value="F:oxidoreductase activity"/>
    <property type="evidence" value="ECO:0007669"/>
    <property type="project" value="UniProtKB-KW"/>
</dbReference>
<dbReference type="PRINTS" id="PR00080">
    <property type="entry name" value="SDRFAMILY"/>
</dbReference>
<comment type="similarity">
    <text evidence="1">Belongs to the short-chain dehydrogenases/reductases (SDR) family.</text>
</comment>
<dbReference type="InterPro" id="IPR002347">
    <property type="entry name" value="SDR_fam"/>
</dbReference>